<protein>
    <submittedName>
        <fullName evidence="1">Uncharacterized protein</fullName>
    </submittedName>
</protein>
<reference evidence="1 2" key="1">
    <citation type="submission" date="2017-08" db="EMBL/GenBank/DDBJ databases">
        <authorList>
            <person name="de Groot N.N."/>
        </authorList>
    </citation>
    <scope>NUCLEOTIDE SEQUENCE [LARGE SCALE GENOMIC DNA]</scope>
    <source>
        <strain evidence="1 2">HM2</strain>
    </source>
</reference>
<dbReference type="EMBL" id="UHJL01000003">
    <property type="protein sequence ID" value="SUQ24650.1"/>
    <property type="molecule type" value="Genomic_DNA"/>
</dbReference>
<sequence>MNLILLWAAIALLWLICICMTKKGRAVIRILWRSIKVKFTIIACALGIAAITTAYATHPEEAPRPTIDERLEYQKYTTSAIQKLCDQGELIIDMNCNLDSAAAELAYILPTVINNYNLVVTRPTTPILEKIKDTLQIKMIGYKKFRNRGIRLTKALQRDLGIRYDIEIISEDTDHTLKITYNGKRWDSEHLCNLPVLEACLRERTDPAVLMSIIHHTSGFQMNYQGKNNTSGLLALDTGKGLEQIDLGARRLKKVLASSPTLADAVAQFYPGTEHRNRFENWRKDPQKHYWVGQVLTDIQYYRSNGMTLKPRKRVE</sequence>
<name>A0A380S764_FIBSU</name>
<evidence type="ECO:0000313" key="1">
    <source>
        <dbReference type="EMBL" id="SUQ24650.1"/>
    </source>
</evidence>
<dbReference type="RefSeq" id="WP_088661371.1">
    <property type="nucleotide sequence ID" value="NZ_UHJL01000003.1"/>
</dbReference>
<proteinExistence type="predicted"/>
<dbReference type="Proteomes" id="UP000255423">
    <property type="component" value="Unassembled WGS sequence"/>
</dbReference>
<accession>A0A380S764</accession>
<organism evidence="1 2">
    <name type="scientific">Fibrobacter succinogenes</name>
    <name type="common">Bacteroides succinogenes</name>
    <dbReference type="NCBI Taxonomy" id="833"/>
    <lineage>
        <taxon>Bacteria</taxon>
        <taxon>Pseudomonadati</taxon>
        <taxon>Fibrobacterota</taxon>
        <taxon>Fibrobacteria</taxon>
        <taxon>Fibrobacterales</taxon>
        <taxon>Fibrobacteraceae</taxon>
        <taxon>Fibrobacter</taxon>
    </lineage>
</organism>
<evidence type="ECO:0000313" key="2">
    <source>
        <dbReference type="Proteomes" id="UP000255423"/>
    </source>
</evidence>
<dbReference type="AlphaFoldDB" id="A0A380S764"/>
<gene>
    <name evidence="1" type="ORF">SAMN05661053_2062</name>
</gene>